<accession>A0A2Z6E2C3</accession>
<dbReference type="NCBIfam" id="TIGR02165">
    <property type="entry name" value="cas5_6_GSU0054"/>
    <property type="match status" value="1"/>
</dbReference>
<name>A0A2Z6E2C3_9GAMM</name>
<evidence type="ECO:0008006" key="3">
    <source>
        <dbReference type="Google" id="ProtNLM"/>
    </source>
</evidence>
<proteinExistence type="predicted"/>
<dbReference type="Proteomes" id="UP000270530">
    <property type="component" value="Chromosome"/>
</dbReference>
<dbReference type="AlphaFoldDB" id="A0A2Z6E2C3"/>
<organism evidence="1 2">
    <name type="scientific">Aerosticca soli</name>
    <dbReference type="NCBI Taxonomy" id="2010829"/>
    <lineage>
        <taxon>Bacteria</taxon>
        <taxon>Pseudomonadati</taxon>
        <taxon>Pseudomonadota</taxon>
        <taxon>Gammaproteobacteria</taxon>
        <taxon>Lysobacterales</taxon>
        <taxon>Rhodanobacteraceae</taxon>
        <taxon>Aerosticca</taxon>
    </lineage>
</organism>
<reference evidence="2" key="1">
    <citation type="submission" date="2018-04" db="EMBL/GenBank/DDBJ databases">
        <authorList>
            <person name="Watanabe M."/>
            <person name="Kojima H."/>
        </authorList>
    </citation>
    <scope>NUCLEOTIDE SEQUENCE [LARGE SCALE GENOMIC DNA]</scope>
    <source>
        <strain evidence="2">Dysh456</strain>
    </source>
</reference>
<sequence>MEWPPSPWRLLRALLATGYARLHWPADGPPPVARALVEKLASVPPRYRLPNAVGTHSRHYMPLARFKNGREDTTLVFDTWAQVDAGELAVHWPVELTADETAVLQELAHALGYLGRSESWVEAQLADAGDAQTFPVFAGEAADCPGRGWEQVPLLGLQPAAEYAQWRIGALATACADAGIDPHKPKLAAKEKKTLAEVEQSLPKDLIACLQVDTAWLRRLGWSQPPGTCKLFYWRPTTCLEAGAPKPRPSARKAPAVSCMLLGLSTSSTSRGSLPRIERALPQGERLHRLLVAQAARLSGHSRVLSGCDEHRQPLTMPHQHAHLIHLDLDADGHLDHVLIWAPMGLDAEAQAAVRATRRSFMKGGAGELRLTLAGLGELDDFARLPAPFDAAIEALSGGAGALRWRSFTPFVPPRYLKPRGRNTLAGQVNAELAARGLPPAIEVSVLDPHQDEQARRARHFKRVRAGGPPPPQDVGFVLELGFAQPVRGPLALGYGCHFGLGVFAAVPD</sequence>
<reference evidence="2" key="2">
    <citation type="submission" date="2018-06" db="EMBL/GenBank/DDBJ databases">
        <title>Genome sequence of Rhodanobacteraceae bacterium strain Dysh456.</title>
        <authorList>
            <person name="Fukui M."/>
        </authorList>
    </citation>
    <scope>NUCLEOTIDE SEQUENCE [LARGE SCALE GENOMIC DNA]</scope>
    <source>
        <strain evidence="2">Dysh456</strain>
    </source>
</reference>
<dbReference type="EMBL" id="AP018560">
    <property type="protein sequence ID" value="BBD78914.1"/>
    <property type="molecule type" value="Genomic_DNA"/>
</dbReference>
<keyword evidence="2" id="KW-1185">Reference proteome</keyword>
<protein>
    <recommendedName>
        <fullName evidence="3">Type I-U CRISPR-associated protein Cas5/Cas6</fullName>
    </recommendedName>
</protein>
<evidence type="ECO:0000313" key="1">
    <source>
        <dbReference type="EMBL" id="BBD78914.1"/>
    </source>
</evidence>
<dbReference type="InterPro" id="IPR019089">
    <property type="entry name" value="Cas_GSU0054"/>
</dbReference>
<evidence type="ECO:0000313" key="2">
    <source>
        <dbReference type="Proteomes" id="UP000270530"/>
    </source>
</evidence>
<gene>
    <name evidence="1" type="ORF">ALSL_0242</name>
</gene>
<dbReference type="KEGG" id="rbd:ALSL_0242"/>